<keyword evidence="6" id="KW-0175">Coiled coil</keyword>
<evidence type="ECO:0000256" key="2">
    <source>
        <dbReference type="ARBA" id="ARBA00022741"/>
    </source>
</evidence>
<sequence>MLALDNITLHLGDRELLDGVSTYINPGERIGLVGPNGAGKSTLLKIMVGVQECDEGTVSLSSEETLGYLPQDGVDPDFSLTVIEEVESAFAELFELEMKVKAIQDELAGIEDHTSKKYEQLMDRYGKLQTELESSGLYGLRSEVEKVLDGLGFSKEDFHRNTSEFSGGWLMRIALAKLLLKRPTYLLLDEPTNHLDIESLQWMENFLNSYEGAVVVVSHDKAFLDTITNRTLALRSGDISDYAGNYSFYEKKWEEEKELLLNAKKNQEKQIKETQEFIDRFRYKASKASQVQSRVKQLEKMEKIELEEEQSEVSFRFPEPQRSGQVVMRLEDLDKSYDDHQVFSGLDYEIERGDKVAVVGPNGAGKSTLIRILAGNEPFQDGKRDVGHNVTVNYFAQHQADELNPKRDALETMMDAGSGQKESRLRTILGCFLFQGDDVFKKVKVLSGGEKSRLALAKMLLSPANFLIFDEPTNHLDMSSKNILQQAIQQYEGTCVIVSHDRAFLDPIVNKVLEVQPGYIKTYLGNVSYYLTRKKEEEEAKVAKEAAKQEKESEKNQQLSRKEQRRIEAERRNAKNRRTKPIRQKIEAVEAEIEEKETRKMEIEDLMAQPDFYDDSEQVKGISIEYEQLKTDLTDRYSKWEEYQQRLEAVEQEVIEELDS</sequence>
<proteinExistence type="inferred from homology"/>
<keyword evidence="10" id="KW-1185">Reference proteome</keyword>
<dbReference type="Pfam" id="PF12848">
    <property type="entry name" value="ABC_tran_Xtn"/>
    <property type="match status" value="1"/>
</dbReference>
<dbReference type="CDD" id="cd03221">
    <property type="entry name" value="ABCF_EF-3"/>
    <property type="match status" value="2"/>
</dbReference>
<evidence type="ECO:0000313" key="9">
    <source>
        <dbReference type="EMBL" id="SMO84127.1"/>
    </source>
</evidence>
<accession>A0A521EJM8</accession>
<feature type="coiled-coil region" evidence="6">
    <location>
        <begin position="86"/>
        <end position="113"/>
    </location>
</feature>
<evidence type="ECO:0000313" key="10">
    <source>
        <dbReference type="Proteomes" id="UP000317557"/>
    </source>
</evidence>
<dbReference type="PROSITE" id="PS50893">
    <property type="entry name" value="ABC_TRANSPORTER_2"/>
    <property type="match status" value="2"/>
</dbReference>
<dbReference type="SUPFAM" id="SSF52540">
    <property type="entry name" value="P-loop containing nucleoside triphosphate hydrolases"/>
    <property type="match status" value="2"/>
</dbReference>
<dbReference type="GO" id="GO:0003677">
    <property type="term" value="F:DNA binding"/>
    <property type="evidence" value="ECO:0007669"/>
    <property type="project" value="InterPro"/>
</dbReference>
<dbReference type="InterPro" id="IPR027417">
    <property type="entry name" value="P-loop_NTPase"/>
</dbReference>
<name>A0A521EJM8_9BACT</name>
<dbReference type="InterPro" id="IPR032781">
    <property type="entry name" value="ABC_tran_Xtn"/>
</dbReference>
<dbReference type="Gene3D" id="6.10.140.1950">
    <property type="match status" value="1"/>
</dbReference>
<evidence type="ECO:0000256" key="6">
    <source>
        <dbReference type="SAM" id="Coils"/>
    </source>
</evidence>
<dbReference type="InterPro" id="IPR051309">
    <property type="entry name" value="ABCF_ATPase"/>
</dbReference>
<dbReference type="OrthoDB" id="1521973at2"/>
<gene>
    <name evidence="9" type="ORF">SAMN06265219_11283</name>
</gene>
<dbReference type="Pfam" id="PF00005">
    <property type="entry name" value="ABC_tran"/>
    <property type="match status" value="2"/>
</dbReference>
<dbReference type="InterPro" id="IPR017871">
    <property type="entry name" value="ABC_transporter-like_CS"/>
</dbReference>
<dbReference type="PANTHER" id="PTHR42855:SF2">
    <property type="entry name" value="DRUG RESISTANCE ABC TRANSPORTER,ATP-BINDING PROTEIN"/>
    <property type="match status" value="1"/>
</dbReference>
<dbReference type="SMART" id="SM00382">
    <property type="entry name" value="AAA"/>
    <property type="match status" value="2"/>
</dbReference>
<evidence type="ECO:0000256" key="1">
    <source>
        <dbReference type="ARBA" id="ARBA00022737"/>
    </source>
</evidence>
<feature type="compositionally biased region" description="Basic and acidic residues" evidence="7">
    <location>
        <begin position="542"/>
        <end position="573"/>
    </location>
</feature>
<feature type="region of interest" description="Disordered" evidence="7">
    <location>
        <begin position="542"/>
        <end position="581"/>
    </location>
</feature>
<dbReference type="PANTHER" id="PTHR42855">
    <property type="entry name" value="ABC TRANSPORTER ATP-BINDING SUBUNIT"/>
    <property type="match status" value="1"/>
</dbReference>
<dbReference type="FunFam" id="3.40.50.300:FF:000011">
    <property type="entry name" value="Putative ABC transporter ATP-binding component"/>
    <property type="match status" value="1"/>
</dbReference>
<dbReference type="InterPro" id="IPR032524">
    <property type="entry name" value="ABC_tran_C"/>
</dbReference>
<feature type="domain" description="ABC transporter" evidence="8">
    <location>
        <begin position="328"/>
        <end position="542"/>
    </location>
</feature>
<evidence type="ECO:0000256" key="3">
    <source>
        <dbReference type="ARBA" id="ARBA00022840"/>
    </source>
</evidence>
<dbReference type="EMBL" id="FXTP01000012">
    <property type="protein sequence ID" value="SMO84127.1"/>
    <property type="molecule type" value="Genomic_DNA"/>
</dbReference>
<comment type="catalytic activity">
    <reaction evidence="4">
        <text>ATP + H2O = ADP + phosphate + H(+)</text>
        <dbReference type="Rhea" id="RHEA:13065"/>
        <dbReference type="ChEBI" id="CHEBI:15377"/>
        <dbReference type="ChEBI" id="CHEBI:15378"/>
        <dbReference type="ChEBI" id="CHEBI:30616"/>
        <dbReference type="ChEBI" id="CHEBI:43474"/>
        <dbReference type="ChEBI" id="CHEBI:456216"/>
    </reaction>
</comment>
<keyword evidence="3 9" id="KW-0067">ATP-binding</keyword>
<keyword evidence="2" id="KW-0547">Nucleotide-binding</keyword>
<comment type="similarity">
    <text evidence="5">Belongs to the ABC transporter superfamily. ABCF family. Uup subfamily.</text>
</comment>
<dbReference type="AlphaFoldDB" id="A0A521EJM8"/>
<dbReference type="GO" id="GO:0016887">
    <property type="term" value="F:ATP hydrolysis activity"/>
    <property type="evidence" value="ECO:0007669"/>
    <property type="project" value="InterPro"/>
</dbReference>
<dbReference type="RefSeq" id="WP_142455234.1">
    <property type="nucleotide sequence ID" value="NZ_FXTP01000012.1"/>
</dbReference>
<organism evidence="9 10">
    <name type="scientific">Gracilimonas mengyeensis</name>
    <dbReference type="NCBI Taxonomy" id="1302730"/>
    <lineage>
        <taxon>Bacteria</taxon>
        <taxon>Pseudomonadati</taxon>
        <taxon>Balneolota</taxon>
        <taxon>Balneolia</taxon>
        <taxon>Balneolales</taxon>
        <taxon>Balneolaceae</taxon>
        <taxon>Gracilimonas</taxon>
    </lineage>
</organism>
<keyword evidence="1" id="KW-0677">Repeat</keyword>
<reference evidence="9 10" key="1">
    <citation type="submission" date="2017-05" db="EMBL/GenBank/DDBJ databases">
        <authorList>
            <person name="Varghese N."/>
            <person name="Submissions S."/>
        </authorList>
    </citation>
    <scope>NUCLEOTIDE SEQUENCE [LARGE SCALE GENOMIC DNA]</scope>
    <source>
        <strain evidence="9 10">DSM 21985</strain>
    </source>
</reference>
<evidence type="ECO:0000259" key="8">
    <source>
        <dbReference type="PROSITE" id="PS50893"/>
    </source>
</evidence>
<dbReference type="PROSITE" id="PS00211">
    <property type="entry name" value="ABC_TRANSPORTER_1"/>
    <property type="match status" value="2"/>
</dbReference>
<dbReference type="FunFam" id="3.40.50.300:FF:000309">
    <property type="entry name" value="ABC transporter ATP-binding protein"/>
    <property type="match status" value="1"/>
</dbReference>
<dbReference type="Gene3D" id="3.40.50.300">
    <property type="entry name" value="P-loop containing nucleotide triphosphate hydrolases"/>
    <property type="match status" value="2"/>
</dbReference>
<evidence type="ECO:0000256" key="5">
    <source>
        <dbReference type="ARBA" id="ARBA00061478"/>
    </source>
</evidence>
<feature type="domain" description="ABC transporter" evidence="8">
    <location>
        <begin position="2"/>
        <end position="261"/>
    </location>
</feature>
<dbReference type="InterPro" id="IPR003439">
    <property type="entry name" value="ABC_transporter-like_ATP-bd"/>
</dbReference>
<dbReference type="Proteomes" id="UP000317557">
    <property type="component" value="Unassembled WGS sequence"/>
</dbReference>
<evidence type="ECO:0000256" key="7">
    <source>
        <dbReference type="SAM" id="MobiDB-lite"/>
    </source>
</evidence>
<dbReference type="InterPro" id="IPR003593">
    <property type="entry name" value="AAA+_ATPase"/>
</dbReference>
<protein>
    <submittedName>
        <fullName evidence="9">ATP-binding cassette, subfamily F, member 3</fullName>
    </submittedName>
</protein>
<dbReference type="GO" id="GO:0005524">
    <property type="term" value="F:ATP binding"/>
    <property type="evidence" value="ECO:0007669"/>
    <property type="project" value="UniProtKB-KW"/>
</dbReference>
<dbReference type="Pfam" id="PF16326">
    <property type="entry name" value="ABC_tran_CTD"/>
    <property type="match status" value="1"/>
</dbReference>
<evidence type="ECO:0000256" key="4">
    <source>
        <dbReference type="ARBA" id="ARBA00049360"/>
    </source>
</evidence>